<dbReference type="EMBL" id="VJOY01000009">
    <property type="protein sequence ID" value="TRX74299.1"/>
    <property type="molecule type" value="Genomic_DNA"/>
</dbReference>
<keyword evidence="2" id="KW-1185">Reference proteome</keyword>
<proteinExistence type="predicted"/>
<dbReference type="OrthoDB" id="9803333at2"/>
<name>A0A553GXT8_9PSED</name>
<reference evidence="1 2" key="1">
    <citation type="submission" date="2019-07" db="EMBL/GenBank/DDBJ databases">
        <title>Pseudomonas mangiferae sp. nov., isolated from bark of mango tree in Thailand.</title>
        <authorList>
            <person name="Srisuk N."/>
            <person name="Anurat P."/>
        </authorList>
    </citation>
    <scope>NUCLEOTIDE SEQUENCE [LARGE SCALE GENOMIC DNA]</scope>
    <source>
        <strain evidence="1 2">DMKU_BBB3-04</strain>
    </source>
</reference>
<dbReference type="Gene3D" id="3.40.50.720">
    <property type="entry name" value="NAD(P)-binding Rossmann-like Domain"/>
    <property type="match status" value="1"/>
</dbReference>
<protein>
    <submittedName>
        <fullName evidence="1">SDR family oxidoreductase</fullName>
    </submittedName>
</protein>
<dbReference type="InterPro" id="IPR002347">
    <property type="entry name" value="SDR_fam"/>
</dbReference>
<dbReference type="Pfam" id="PF13561">
    <property type="entry name" value="adh_short_C2"/>
    <property type="match status" value="1"/>
</dbReference>
<evidence type="ECO:0000313" key="1">
    <source>
        <dbReference type="EMBL" id="TRX74299.1"/>
    </source>
</evidence>
<accession>A0A553GXT8</accession>
<dbReference type="InterPro" id="IPR036291">
    <property type="entry name" value="NAD(P)-bd_dom_sf"/>
</dbReference>
<dbReference type="SUPFAM" id="SSF51735">
    <property type="entry name" value="NAD(P)-binding Rossmann-fold domains"/>
    <property type="match status" value="1"/>
</dbReference>
<comment type="caution">
    <text evidence="1">The sequence shown here is derived from an EMBL/GenBank/DDBJ whole genome shotgun (WGS) entry which is preliminary data.</text>
</comment>
<sequence length="64" mass="6728">MSAFSYVHLGSEALRQRIAALVPIGRLGRPEEIAEAAPFLASDASGFMGGAELRVGGGVRFLRP</sequence>
<dbReference type="AlphaFoldDB" id="A0A553GXT8"/>
<evidence type="ECO:0000313" key="2">
    <source>
        <dbReference type="Proteomes" id="UP000315235"/>
    </source>
</evidence>
<organism evidence="1 2">
    <name type="scientific">Pseudomonas mangiferae</name>
    <dbReference type="NCBI Taxonomy" id="2593654"/>
    <lineage>
        <taxon>Bacteria</taxon>
        <taxon>Pseudomonadati</taxon>
        <taxon>Pseudomonadota</taxon>
        <taxon>Gammaproteobacteria</taxon>
        <taxon>Pseudomonadales</taxon>
        <taxon>Pseudomonadaceae</taxon>
        <taxon>Pseudomonas</taxon>
    </lineage>
</organism>
<gene>
    <name evidence="1" type="ORF">FM069_14035</name>
</gene>
<dbReference type="Proteomes" id="UP000315235">
    <property type="component" value="Unassembled WGS sequence"/>
</dbReference>